<evidence type="ECO:0000256" key="6">
    <source>
        <dbReference type="ARBA" id="ARBA00023065"/>
    </source>
</evidence>
<dbReference type="GO" id="GO:0015297">
    <property type="term" value="F:antiporter activity"/>
    <property type="evidence" value="ECO:0007669"/>
    <property type="project" value="UniProtKB-KW"/>
</dbReference>
<dbReference type="Gene3D" id="1.20.1530.20">
    <property type="match status" value="1"/>
</dbReference>
<dbReference type="KEGG" id="mrob:HH214_00820"/>
<gene>
    <name evidence="10" type="ORF">HH214_00820</name>
</gene>
<comment type="subcellular location">
    <subcellularLocation>
        <location evidence="1">Membrane</location>
        <topology evidence="1">Multi-pass membrane protein</topology>
    </subcellularLocation>
</comment>
<dbReference type="Proteomes" id="UP000503278">
    <property type="component" value="Chromosome"/>
</dbReference>
<dbReference type="GO" id="GO:1902600">
    <property type="term" value="P:proton transmembrane transport"/>
    <property type="evidence" value="ECO:0007669"/>
    <property type="project" value="InterPro"/>
</dbReference>
<keyword evidence="4 8" id="KW-0812">Transmembrane</keyword>
<evidence type="ECO:0000259" key="9">
    <source>
        <dbReference type="Pfam" id="PF00999"/>
    </source>
</evidence>
<evidence type="ECO:0000313" key="11">
    <source>
        <dbReference type="Proteomes" id="UP000503278"/>
    </source>
</evidence>
<protein>
    <submittedName>
        <fullName evidence="10">Cation:proton antiporter</fullName>
    </submittedName>
</protein>
<evidence type="ECO:0000256" key="5">
    <source>
        <dbReference type="ARBA" id="ARBA00022989"/>
    </source>
</evidence>
<keyword evidence="11" id="KW-1185">Reference proteome</keyword>
<keyword evidence="2" id="KW-0813">Transport</keyword>
<evidence type="ECO:0000256" key="1">
    <source>
        <dbReference type="ARBA" id="ARBA00004141"/>
    </source>
</evidence>
<feature type="domain" description="Cation/H+ exchanger transmembrane" evidence="9">
    <location>
        <begin position="29"/>
        <end position="388"/>
    </location>
</feature>
<feature type="transmembrane region" description="Helical" evidence="8">
    <location>
        <begin position="193"/>
        <end position="216"/>
    </location>
</feature>
<evidence type="ECO:0000313" key="10">
    <source>
        <dbReference type="EMBL" id="QJD94513.1"/>
    </source>
</evidence>
<dbReference type="GO" id="GO:0016020">
    <property type="term" value="C:membrane"/>
    <property type="evidence" value="ECO:0007669"/>
    <property type="project" value="UniProtKB-SubCell"/>
</dbReference>
<dbReference type="InterPro" id="IPR006153">
    <property type="entry name" value="Cation/H_exchanger_TM"/>
</dbReference>
<feature type="transmembrane region" description="Helical" evidence="8">
    <location>
        <begin position="303"/>
        <end position="322"/>
    </location>
</feature>
<name>A0A7L5E115_9SPHI</name>
<feature type="transmembrane region" description="Helical" evidence="8">
    <location>
        <begin position="70"/>
        <end position="89"/>
    </location>
</feature>
<evidence type="ECO:0000256" key="3">
    <source>
        <dbReference type="ARBA" id="ARBA00022449"/>
    </source>
</evidence>
<evidence type="ECO:0000256" key="2">
    <source>
        <dbReference type="ARBA" id="ARBA00022448"/>
    </source>
</evidence>
<accession>A0A7L5E115</accession>
<dbReference type="PANTHER" id="PTHR43562">
    <property type="entry name" value="NAPA-TYPE SODIUM/HYDROGEN ANTIPORTER"/>
    <property type="match status" value="1"/>
</dbReference>
<dbReference type="EMBL" id="CP051682">
    <property type="protein sequence ID" value="QJD94513.1"/>
    <property type="molecule type" value="Genomic_DNA"/>
</dbReference>
<feature type="transmembrane region" description="Helical" evidence="8">
    <location>
        <begin position="343"/>
        <end position="366"/>
    </location>
</feature>
<reference evidence="10 11" key="1">
    <citation type="submission" date="2020-04" db="EMBL/GenBank/DDBJ databases">
        <title>Genome sequencing of novel species.</title>
        <authorList>
            <person name="Heo J."/>
            <person name="Kim S.-J."/>
            <person name="Kim J.-S."/>
            <person name="Hong S.-B."/>
            <person name="Kwon S.-W."/>
        </authorList>
    </citation>
    <scope>NUCLEOTIDE SEQUENCE [LARGE SCALE GENOMIC DNA]</scope>
    <source>
        <strain evidence="10 11">F39-2</strain>
    </source>
</reference>
<organism evidence="10 11">
    <name type="scientific">Mucilaginibacter robiniae</name>
    <dbReference type="NCBI Taxonomy" id="2728022"/>
    <lineage>
        <taxon>Bacteria</taxon>
        <taxon>Pseudomonadati</taxon>
        <taxon>Bacteroidota</taxon>
        <taxon>Sphingobacteriia</taxon>
        <taxon>Sphingobacteriales</taxon>
        <taxon>Sphingobacteriaceae</taxon>
        <taxon>Mucilaginibacter</taxon>
    </lineage>
</organism>
<dbReference type="AlphaFoldDB" id="A0A7L5E115"/>
<dbReference type="RefSeq" id="WP_169605531.1">
    <property type="nucleotide sequence ID" value="NZ_CP051682.1"/>
</dbReference>
<dbReference type="InterPro" id="IPR038770">
    <property type="entry name" value="Na+/solute_symporter_sf"/>
</dbReference>
<keyword evidence="5 8" id="KW-1133">Transmembrane helix</keyword>
<keyword evidence="6" id="KW-0406">Ion transport</keyword>
<keyword evidence="3" id="KW-0050">Antiport</keyword>
<evidence type="ECO:0000256" key="4">
    <source>
        <dbReference type="ARBA" id="ARBA00022692"/>
    </source>
</evidence>
<sequence length="414" mass="45599">MHSSFLDHIDNQFHLPLSNPVLIFSLILFIILLSPLLLKKLRIPGVIGYIVAGIIISPHGFNILQKNAAVELFSTIGLLYIMFIAGIELDLKDFKTKKHKSLTFGLFTFAIPILLGFPVCYYVLHYPMVTSILTSSMFATHTLVAYPIVSRYGIAKNEAIAVTVGGTILTDTAVLIILAVVMGSVKGGLTFSFWIQLIVSLLIFSLIQFILLPKIAQWFFNRIENQTTSHYIFVLLMVFVSAFLAQLAGIEPIIGAFMAGLALNRLVSRSVKLTKQIEFVGNAIFIPFFLISVGMLVDLHVLFNGTHALLIAGCLTIVALLGKWLSACFTKYIFKYTRAQQQLIFGLSSSHAAATMAIILVGFQAGIIDENILNGTIILIMITCVAASLATEKAAIKIKKAEKEPEEIRLKYLV</sequence>
<dbReference type="PANTHER" id="PTHR43562:SF4">
    <property type="entry name" value="NA(+)_H(+) ANTIPORTER NHAS5"/>
    <property type="match status" value="1"/>
</dbReference>
<feature type="transmembrane region" description="Helical" evidence="8">
    <location>
        <begin position="228"/>
        <end position="244"/>
    </location>
</feature>
<feature type="transmembrane region" description="Helical" evidence="8">
    <location>
        <begin position="372"/>
        <end position="390"/>
    </location>
</feature>
<keyword evidence="7 8" id="KW-0472">Membrane</keyword>
<evidence type="ECO:0000256" key="7">
    <source>
        <dbReference type="ARBA" id="ARBA00023136"/>
    </source>
</evidence>
<feature type="transmembrane region" description="Helical" evidence="8">
    <location>
        <begin position="20"/>
        <end position="38"/>
    </location>
</feature>
<feature type="transmembrane region" description="Helical" evidence="8">
    <location>
        <begin position="130"/>
        <end position="149"/>
    </location>
</feature>
<feature type="transmembrane region" description="Helical" evidence="8">
    <location>
        <begin position="279"/>
        <end position="297"/>
    </location>
</feature>
<evidence type="ECO:0000256" key="8">
    <source>
        <dbReference type="SAM" id="Phobius"/>
    </source>
</evidence>
<feature type="transmembrane region" description="Helical" evidence="8">
    <location>
        <begin position="45"/>
        <end position="64"/>
    </location>
</feature>
<dbReference type="Pfam" id="PF00999">
    <property type="entry name" value="Na_H_Exchanger"/>
    <property type="match status" value="1"/>
</dbReference>
<proteinExistence type="predicted"/>
<feature type="transmembrane region" description="Helical" evidence="8">
    <location>
        <begin position="161"/>
        <end position="181"/>
    </location>
</feature>
<feature type="transmembrane region" description="Helical" evidence="8">
    <location>
        <begin position="101"/>
        <end position="124"/>
    </location>
</feature>